<feature type="compositionally biased region" description="Gly residues" evidence="1">
    <location>
        <begin position="333"/>
        <end position="344"/>
    </location>
</feature>
<name>A0ABQ3Q254_9ACTN</name>
<feature type="compositionally biased region" description="Gly residues" evidence="1">
    <location>
        <begin position="279"/>
        <end position="289"/>
    </location>
</feature>
<gene>
    <name evidence="3" type="ORF">Sdagh_30930</name>
</gene>
<proteinExistence type="predicted"/>
<feature type="compositionally biased region" description="Basic and acidic residues" evidence="1">
    <location>
        <begin position="68"/>
        <end position="85"/>
    </location>
</feature>
<dbReference type="GeneID" id="91553157"/>
<feature type="region of interest" description="Disordered" evidence="1">
    <location>
        <begin position="67"/>
        <end position="110"/>
    </location>
</feature>
<comment type="caution">
    <text evidence="3">The sequence shown here is derived from an EMBL/GenBank/DDBJ whole genome shotgun (WGS) entry which is preliminary data.</text>
</comment>
<feature type="compositionally biased region" description="Basic and acidic residues" evidence="1">
    <location>
        <begin position="265"/>
        <end position="278"/>
    </location>
</feature>
<evidence type="ECO:0000313" key="4">
    <source>
        <dbReference type="Proteomes" id="UP001052655"/>
    </source>
</evidence>
<accession>A0ABQ3Q254</accession>
<protein>
    <submittedName>
        <fullName evidence="3">Uncharacterized protein</fullName>
    </submittedName>
</protein>
<feature type="compositionally biased region" description="Basic and acidic residues" evidence="1">
    <location>
        <begin position="290"/>
        <end position="304"/>
    </location>
</feature>
<keyword evidence="2" id="KW-0812">Transmembrane</keyword>
<feature type="compositionally biased region" description="Basic and acidic residues" evidence="1">
    <location>
        <begin position="1"/>
        <end position="22"/>
    </location>
</feature>
<reference evidence="3" key="1">
    <citation type="submission" date="2024-05" db="EMBL/GenBank/DDBJ databases">
        <title>Whole genome shotgun sequence of Streptomyces daghestanicus NBRC 12762.</title>
        <authorList>
            <person name="Komaki H."/>
            <person name="Tamura T."/>
        </authorList>
    </citation>
    <scope>NUCLEOTIDE SEQUENCE</scope>
    <source>
        <strain evidence="3">NBRC 12762</strain>
    </source>
</reference>
<keyword evidence="4" id="KW-1185">Reference proteome</keyword>
<organism evidence="3 4">
    <name type="scientific">Streptomyces daghestanicus</name>
    <dbReference type="NCBI Taxonomy" id="66885"/>
    <lineage>
        <taxon>Bacteria</taxon>
        <taxon>Bacillati</taxon>
        <taxon>Actinomycetota</taxon>
        <taxon>Actinomycetes</taxon>
        <taxon>Kitasatosporales</taxon>
        <taxon>Streptomycetaceae</taxon>
        <taxon>Streptomyces</taxon>
    </lineage>
</organism>
<dbReference type="Proteomes" id="UP001052655">
    <property type="component" value="Unassembled WGS sequence"/>
</dbReference>
<feature type="compositionally biased region" description="Low complexity" evidence="1">
    <location>
        <begin position="180"/>
        <end position="198"/>
    </location>
</feature>
<feature type="compositionally biased region" description="Basic and acidic residues" evidence="1">
    <location>
        <begin position="345"/>
        <end position="382"/>
    </location>
</feature>
<feature type="region of interest" description="Disordered" evidence="1">
    <location>
        <begin position="1"/>
        <end position="27"/>
    </location>
</feature>
<dbReference type="EMBL" id="BNDX01000008">
    <property type="protein sequence ID" value="GHI31363.1"/>
    <property type="molecule type" value="Genomic_DNA"/>
</dbReference>
<evidence type="ECO:0000256" key="2">
    <source>
        <dbReference type="SAM" id="Phobius"/>
    </source>
</evidence>
<keyword evidence="2" id="KW-1133">Transmembrane helix</keyword>
<evidence type="ECO:0000256" key="1">
    <source>
        <dbReference type="SAM" id="MobiDB-lite"/>
    </source>
</evidence>
<evidence type="ECO:0000313" key="3">
    <source>
        <dbReference type="EMBL" id="GHI31363.1"/>
    </source>
</evidence>
<sequence>MADKQGGWLDRETAERMLRGEPLDTVDPVARARAERLTDALGTLAGPDPRPGGELPGEAAALAAFRAARAERTPGTDPARHRDTGPHTTGAAAGTPLIRIGGRDNAARRVRRPRPLRLGLAAVLAAGMVGGVAVAAGSGALAPFGAGDPEPTASVAATPDRPAVSPSPRDVPQGGGADRSATAPAGGGDTPASTGPGAEPDQDTGSGAGDPGDGAAGGGWRALTASCRDLTTGKQLDGTRRRALSRAAGGSSRVRAYCAGVLDDDVQRNGRDGRDGNDGGKSGGAGKGGKGTDGHDAGKGRGAGEDDDEGRDGTAKGGAGPNRNANLLRDDGGTGGRGDGGAGGDHGDRDGHGSHEGRGDRGDHRDRGRDRDRGGDRGRGNDGRAGAGPSAHGSPAVTGSPASPGRASGPDSAPVGADPATRV</sequence>
<dbReference type="RefSeq" id="WP_189417605.1">
    <property type="nucleotide sequence ID" value="NZ_BMTC01000003.1"/>
</dbReference>
<feature type="compositionally biased region" description="Gly residues" evidence="1">
    <location>
        <begin position="206"/>
        <end position="220"/>
    </location>
</feature>
<feature type="region of interest" description="Disordered" evidence="1">
    <location>
        <begin position="145"/>
        <end position="423"/>
    </location>
</feature>
<feature type="compositionally biased region" description="Low complexity" evidence="1">
    <location>
        <begin position="387"/>
        <end position="396"/>
    </location>
</feature>
<feature type="compositionally biased region" description="Low complexity" evidence="1">
    <location>
        <begin position="245"/>
        <end position="256"/>
    </location>
</feature>
<feature type="compositionally biased region" description="Low complexity" evidence="1">
    <location>
        <begin position="86"/>
        <end position="96"/>
    </location>
</feature>
<feature type="transmembrane region" description="Helical" evidence="2">
    <location>
        <begin position="118"/>
        <end position="142"/>
    </location>
</feature>
<keyword evidence="2" id="KW-0472">Membrane</keyword>